<dbReference type="EMBL" id="CP013355">
    <property type="protein sequence ID" value="AMC11945.1"/>
    <property type="molecule type" value="Genomic_DNA"/>
</dbReference>
<dbReference type="Proteomes" id="UP000059672">
    <property type="component" value="Chromosome"/>
</dbReference>
<dbReference type="RefSeq" id="WP_068210708.1">
    <property type="nucleotide sequence ID" value="NZ_CP013355.1"/>
</dbReference>
<keyword evidence="2" id="KW-1185">Reference proteome</keyword>
<evidence type="ECO:0000313" key="2">
    <source>
        <dbReference type="Proteomes" id="UP000059672"/>
    </source>
</evidence>
<evidence type="ECO:0000313" key="1">
    <source>
        <dbReference type="EMBL" id="AMC11945.1"/>
    </source>
</evidence>
<reference evidence="1 2" key="2">
    <citation type="journal article" date="2016" name="Int. J. Syst. Evol. Microbiol.">
        <title>Lutibacter profundi sp. nov., isolated from a deep-sea hydrothermal system on the Arctic Mid-Ocean Ridge and emended description of the genus Lutibacter.</title>
        <authorList>
            <person name="Le Moine Bauer S."/>
            <person name="Roalkvam I."/>
            <person name="Steen I.H."/>
            <person name="Dahle H."/>
        </authorList>
    </citation>
    <scope>NUCLEOTIDE SEQUENCE [LARGE SCALE GENOMIC DNA]</scope>
    <source>
        <strain evidence="1 2">LP1</strain>
    </source>
</reference>
<organism evidence="1 2">
    <name type="scientific">Lutibacter profundi</name>
    <dbReference type="NCBI Taxonomy" id="1622118"/>
    <lineage>
        <taxon>Bacteria</taxon>
        <taxon>Pseudomonadati</taxon>
        <taxon>Bacteroidota</taxon>
        <taxon>Flavobacteriia</taxon>
        <taxon>Flavobacteriales</taxon>
        <taxon>Flavobacteriaceae</taxon>
        <taxon>Lutibacter</taxon>
    </lineage>
</organism>
<evidence type="ECO:0008006" key="3">
    <source>
        <dbReference type="Google" id="ProtNLM"/>
    </source>
</evidence>
<accession>A0A0X8G8E9</accession>
<reference evidence="2" key="1">
    <citation type="submission" date="2015-12" db="EMBL/GenBank/DDBJ databases">
        <title>Complete genome sequence of Lutibacter profundus strain LP1.</title>
        <authorList>
            <person name="Wissuwa J."/>
            <person name="Le Moine Bauer S."/>
            <person name="Stokke R."/>
            <person name="Dahle H."/>
            <person name="Steen I.H."/>
        </authorList>
    </citation>
    <scope>NUCLEOTIDE SEQUENCE [LARGE SCALE GENOMIC DNA]</scope>
    <source>
        <strain evidence="2">LP1</strain>
    </source>
</reference>
<dbReference type="OrthoDB" id="1190088at2"/>
<dbReference type="STRING" id="1622118.Lupro_12000"/>
<protein>
    <recommendedName>
        <fullName evidence="3">Curlin associated repeat-containing protein</fullName>
    </recommendedName>
</protein>
<name>A0A0X8G8E9_9FLAO</name>
<gene>
    <name evidence="1" type="ORF">Lupro_12000</name>
</gene>
<sequence>MKKYSYITVVFYIIISFCYSKSVAQEVSSNLNERNYILTQIQLNNNPSLILENKIYSEAELSAQNSSIKLNQIGNYNQIDIKADVTDSQLVNQIGNQNNYTFINYYNNTPSNFDITQLGNANFLQIYGENSIIKNLKIVQKSNAKTIIIRNY</sequence>
<dbReference type="KEGG" id="lut:Lupro_12000"/>
<proteinExistence type="predicted"/>
<dbReference type="AlphaFoldDB" id="A0A0X8G8E9"/>